<name>A0A0D6MGT9_9PROT</name>
<organism evidence="1 2">
    <name type="scientific">Tanticharoenia sakaeratensis NBRC 103193</name>
    <dbReference type="NCBI Taxonomy" id="1231623"/>
    <lineage>
        <taxon>Bacteria</taxon>
        <taxon>Pseudomonadati</taxon>
        <taxon>Pseudomonadota</taxon>
        <taxon>Alphaproteobacteria</taxon>
        <taxon>Acetobacterales</taxon>
        <taxon>Acetobacteraceae</taxon>
        <taxon>Tanticharoenia</taxon>
    </lineage>
</organism>
<reference evidence="1 2" key="1">
    <citation type="submission" date="2012-10" db="EMBL/GenBank/DDBJ databases">
        <title>Genome sequencing of Tanticharoenia sakaeratensis NBRC 103193.</title>
        <authorList>
            <person name="Azuma Y."/>
            <person name="Hadano H."/>
            <person name="Hirakawa H."/>
            <person name="Matsushita K."/>
        </authorList>
    </citation>
    <scope>NUCLEOTIDE SEQUENCE [LARGE SCALE GENOMIC DNA]</scope>
    <source>
        <strain evidence="1 2">NBRC 103193</strain>
    </source>
</reference>
<keyword evidence="2" id="KW-1185">Reference proteome</keyword>
<dbReference type="RefSeq" id="WP_048845941.1">
    <property type="nucleotide sequence ID" value="NZ_BALE01000001.1"/>
</dbReference>
<protein>
    <submittedName>
        <fullName evidence="1">Uncharacterized protein</fullName>
    </submittedName>
</protein>
<comment type="caution">
    <text evidence="1">The sequence shown here is derived from an EMBL/GenBank/DDBJ whole genome shotgun (WGS) entry which is preliminary data.</text>
</comment>
<gene>
    <name evidence="1" type="ORF">Tasa_001_005</name>
</gene>
<evidence type="ECO:0000313" key="2">
    <source>
        <dbReference type="Proteomes" id="UP000032679"/>
    </source>
</evidence>
<sequence>MRRPVLTGLLIAVLAVVGWWGVHREARQALESGIARFASSLPPGARFSYAAAQPLLLMRGAELQSVVYREGQTTLTIADLRVAGFSGYPPLGLHLRRLMARDVRYSDAQRSLALGDVDLSGLTLPPVDRAAHIVPDVGAILLEDGTANRIQASAPGITSLLTGRMVVHDYALGHRSDLTLADLSVQMDTATALPTQQIGRPPAAIHAHVGHFHQTGVDLATQLSRFVSGQHGTPATSAPLVGTQTSSADGVQFDLGPASVLMDHIDSTDDHTADTDQMTVNVHGVSIPAVPADFGGKPGDVTLKATVDRKHATMALSRVDVTVPDACTATLTGQFDHVPVDTIHTDVRQMRLVSFGVTYRDAGFINAAMNHVAIQHHTDAGQLRASLTQQGQVMRIILPPLGTLIDYIAAPDGHTLQLGINPPTPLTTQELQGLHAANPLERIQSLGFTAQIQ</sequence>
<evidence type="ECO:0000313" key="1">
    <source>
        <dbReference type="EMBL" id="GAN52690.1"/>
    </source>
</evidence>
<dbReference type="EMBL" id="BALE01000001">
    <property type="protein sequence ID" value="GAN52690.1"/>
    <property type="molecule type" value="Genomic_DNA"/>
</dbReference>
<dbReference type="Proteomes" id="UP000032679">
    <property type="component" value="Unassembled WGS sequence"/>
</dbReference>
<dbReference type="OrthoDB" id="7279326at2"/>
<accession>A0A0D6MGT9</accession>
<dbReference type="STRING" id="1231623.Tasa_001_005"/>
<dbReference type="AlphaFoldDB" id="A0A0D6MGT9"/>
<proteinExistence type="predicted"/>